<name>A0A9X0QCS5_9BACT</name>
<dbReference type="EMBL" id="JACHEB010000003">
    <property type="protein sequence ID" value="MBB5327978.1"/>
    <property type="molecule type" value="Genomic_DNA"/>
</dbReference>
<dbReference type="InterPro" id="IPR023155">
    <property type="entry name" value="Cyt_c-552/4"/>
</dbReference>
<evidence type="ECO:0000313" key="7">
    <source>
        <dbReference type="EMBL" id="MBB5327978.1"/>
    </source>
</evidence>
<evidence type="ECO:0000256" key="1">
    <source>
        <dbReference type="ARBA" id="ARBA00022737"/>
    </source>
</evidence>
<dbReference type="Pfam" id="PF13435">
    <property type="entry name" value="Cytochrome_C554"/>
    <property type="match status" value="1"/>
</dbReference>
<feature type="repeat" description="TPR" evidence="3">
    <location>
        <begin position="630"/>
        <end position="663"/>
    </location>
</feature>
<dbReference type="InterPro" id="IPR011990">
    <property type="entry name" value="TPR-like_helical_dom_sf"/>
</dbReference>
<feature type="signal peptide" evidence="5">
    <location>
        <begin position="1"/>
        <end position="20"/>
    </location>
</feature>
<dbReference type="Gene3D" id="1.10.1130.10">
    <property type="entry name" value="Flavocytochrome C3, Chain A"/>
    <property type="match status" value="1"/>
</dbReference>
<feature type="repeat" description="TPR" evidence="3">
    <location>
        <begin position="562"/>
        <end position="595"/>
    </location>
</feature>
<evidence type="ECO:0000256" key="3">
    <source>
        <dbReference type="PROSITE-ProRule" id="PRU00339"/>
    </source>
</evidence>
<protein>
    <submittedName>
        <fullName evidence="7">Tetratricopeptide (TPR) repeat protein</fullName>
    </submittedName>
</protein>
<sequence length="751" mass="84265">MGWFALVAGFCVLASASLHLQAVKAGGEVEEDAATRRAYSEKVSEKYNYRYGKELPFLPSNATTVNGEFLDPRLFPTADYCGHCHQESHKQWRESAHSNANRVPYYLRNVALLNDSKGIEFSRHCEGCHDPIALVSGAVTQAGPKKRPYDQDGVTCTVCHSIQAIDTRGTGSYVMGIPAVLVDEAGQPVTRRVSDGEILAHLDRHSKAVMKDFYRTSAFCATCHKAALPRTLNDYKWQRAISLYDEWQNSSFAKQSPLPFYVKDSVSSCQTCHMQRETLTLTDSGAKEGQLASHRWLGANTLIPKIYGFDEQATRIVQFLQNSVFNVDIFALEHGEMVDSASEKELVAPLGVTPFTIAPGETITADVVIQNKGIAHSHVPEQRDMYESWVEFLVKEASGRILHQSGFIKPDGNLDERAHSFTNRLVNVKGGLNDLHQVWTNRVVAYNNTIQSGRSQLVRYSFVMPPASAGPITITATVKYRRFDQHFIDFGMNKHYEQPIVDMSAETRTLVVGENRPIAPGDAENKEWMRWNNYGIAMLDAQQYAASAHAFQHVAKLRPDYADVYTNIAIVQIQWEKYDEARPNLQKALTLAPGSARALYYQALVERNLGNMSEAIADLQKVATSFPESRDAHRELGFSYYQLHQYDLARTEYEKVQTIDPDDLAAHYNLSILYRRLGLKDKAQQQAAIFADQKDDPTASTYALEYLRQHIEIANESVIWHTHELDMPFKPPLHPPQTVAPTSSSMSGGSF</sequence>
<comment type="caution">
    <text evidence="7">The sequence shown here is derived from an EMBL/GenBank/DDBJ whole genome shotgun (WGS) entry which is preliminary data.</text>
</comment>
<dbReference type="AlphaFoldDB" id="A0A9X0QCS5"/>
<dbReference type="SMART" id="SM00028">
    <property type="entry name" value="TPR"/>
    <property type="match status" value="4"/>
</dbReference>
<organism evidence="7 8">
    <name type="scientific">Tunturiibacter gelidiferens</name>
    <dbReference type="NCBI Taxonomy" id="3069689"/>
    <lineage>
        <taxon>Bacteria</taxon>
        <taxon>Pseudomonadati</taxon>
        <taxon>Acidobacteriota</taxon>
        <taxon>Terriglobia</taxon>
        <taxon>Terriglobales</taxon>
        <taxon>Acidobacteriaceae</taxon>
        <taxon>Tunturiibacter</taxon>
    </lineage>
</organism>
<dbReference type="Pfam" id="PF07719">
    <property type="entry name" value="TPR_2"/>
    <property type="match status" value="1"/>
</dbReference>
<dbReference type="InterPro" id="IPR019734">
    <property type="entry name" value="TPR_rpt"/>
</dbReference>
<dbReference type="InterPro" id="IPR036280">
    <property type="entry name" value="Multihaem_cyt_sf"/>
</dbReference>
<dbReference type="RefSeq" id="WP_183975090.1">
    <property type="nucleotide sequence ID" value="NZ_JACHEB010000003.1"/>
</dbReference>
<dbReference type="SUPFAM" id="SSF48452">
    <property type="entry name" value="TPR-like"/>
    <property type="match status" value="1"/>
</dbReference>
<dbReference type="Pfam" id="PF13432">
    <property type="entry name" value="TPR_16"/>
    <property type="match status" value="1"/>
</dbReference>
<keyword evidence="8" id="KW-1185">Reference proteome</keyword>
<reference evidence="7 8" key="1">
    <citation type="submission" date="2020-08" db="EMBL/GenBank/DDBJ databases">
        <title>Genomic Encyclopedia of Type Strains, Phase IV (KMG-V): Genome sequencing to study the core and pangenomes of soil and plant-associated prokaryotes.</title>
        <authorList>
            <person name="Whitman W."/>
        </authorList>
    </citation>
    <scope>NUCLEOTIDE SEQUENCE [LARGE SCALE GENOMIC DNA]</scope>
    <source>
        <strain evidence="7 8">X5P2</strain>
    </source>
</reference>
<dbReference type="PROSITE" id="PS50005">
    <property type="entry name" value="TPR"/>
    <property type="match status" value="2"/>
</dbReference>
<feature type="region of interest" description="Disordered" evidence="4">
    <location>
        <begin position="731"/>
        <end position="751"/>
    </location>
</feature>
<evidence type="ECO:0000259" key="6">
    <source>
        <dbReference type="Pfam" id="PF13435"/>
    </source>
</evidence>
<keyword evidence="5" id="KW-0732">Signal</keyword>
<dbReference type="Proteomes" id="UP000535182">
    <property type="component" value="Unassembled WGS sequence"/>
</dbReference>
<dbReference type="Gene3D" id="1.25.40.10">
    <property type="entry name" value="Tetratricopeptide repeat domain"/>
    <property type="match status" value="2"/>
</dbReference>
<evidence type="ECO:0000256" key="4">
    <source>
        <dbReference type="SAM" id="MobiDB-lite"/>
    </source>
</evidence>
<gene>
    <name evidence="7" type="ORF">HDF14_001584</name>
</gene>
<dbReference type="PANTHER" id="PTHR44858">
    <property type="entry name" value="TETRATRICOPEPTIDE REPEAT PROTEIN 6"/>
    <property type="match status" value="1"/>
</dbReference>
<keyword evidence="2 3" id="KW-0802">TPR repeat</keyword>
<feature type="domain" description="Cytochrome c-552/4" evidence="6">
    <location>
        <begin position="81"/>
        <end position="161"/>
    </location>
</feature>
<dbReference type="PANTHER" id="PTHR44858:SF1">
    <property type="entry name" value="UDP-N-ACETYLGLUCOSAMINE--PEPTIDE N-ACETYLGLUCOSAMINYLTRANSFERASE SPINDLY-RELATED"/>
    <property type="match status" value="1"/>
</dbReference>
<evidence type="ECO:0000256" key="5">
    <source>
        <dbReference type="SAM" id="SignalP"/>
    </source>
</evidence>
<evidence type="ECO:0000256" key="2">
    <source>
        <dbReference type="ARBA" id="ARBA00022803"/>
    </source>
</evidence>
<feature type="chain" id="PRO_5040801014" evidence="5">
    <location>
        <begin position="21"/>
        <end position="751"/>
    </location>
</feature>
<feature type="compositionally biased region" description="Polar residues" evidence="4">
    <location>
        <begin position="739"/>
        <end position="751"/>
    </location>
</feature>
<dbReference type="SUPFAM" id="SSF48695">
    <property type="entry name" value="Multiheme cytochromes"/>
    <property type="match status" value="1"/>
</dbReference>
<proteinExistence type="predicted"/>
<dbReference type="InterPro" id="IPR050498">
    <property type="entry name" value="Ycf3"/>
</dbReference>
<dbReference type="InterPro" id="IPR013105">
    <property type="entry name" value="TPR_2"/>
</dbReference>
<keyword evidence="1" id="KW-0677">Repeat</keyword>
<evidence type="ECO:0000313" key="8">
    <source>
        <dbReference type="Proteomes" id="UP000535182"/>
    </source>
</evidence>
<accession>A0A9X0QCS5</accession>